<comment type="caution">
    <text evidence="1">The sequence shown here is derived from an EMBL/GenBank/DDBJ whole genome shotgun (WGS) entry which is preliminary data.</text>
</comment>
<reference evidence="1" key="1">
    <citation type="journal article" date="2014" name="Front. Microbiol.">
        <title>High frequency of phylogenetically diverse reductive dehalogenase-homologous genes in deep subseafloor sedimentary metagenomes.</title>
        <authorList>
            <person name="Kawai M."/>
            <person name="Futagami T."/>
            <person name="Toyoda A."/>
            <person name="Takaki Y."/>
            <person name="Nishi S."/>
            <person name="Hori S."/>
            <person name="Arai W."/>
            <person name="Tsubouchi T."/>
            <person name="Morono Y."/>
            <person name="Uchiyama I."/>
            <person name="Ito T."/>
            <person name="Fujiyama A."/>
            <person name="Inagaki F."/>
            <person name="Takami H."/>
        </authorList>
    </citation>
    <scope>NUCLEOTIDE SEQUENCE</scope>
    <source>
        <strain evidence="1">Expedition CK06-06</strain>
    </source>
</reference>
<evidence type="ECO:0000313" key="1">
    <source>
        <dbReference type="EMBL" id="GAG50465.1"/>
    </source>
</evidence>
<feature type="non-terminal residue" evidence="1">
    <location>
        <position position="36"/>
    </location>
</feature>
<proteinExistence type="predicted"/>
<dbReference type="EMBL" id="BARS01053303">
    <property type="protein sequence ID" value="GAG50465.1"/>
    <property type="molecule type" value="Genomic_DNA"/>
</dbReference>
<sequence>MGGIGFITSVGADVMHDNILINTYMLEALVRNKAKR</sequence>
<protein>
    <submittedName>
        <fullName evidence="1">Uncharacterized protein</fullName>
    </submittedName>
</protein>
<gene>
    <name evidence="1" type="ORF">S01H1_79117</name>
</gene>
<dbReference type="AlphaFoldDB" id="X0Y3Z9"/>
<organism evidence="1">
    <name type="scientific">marine sediment metagenome</name>
    <dbReference type="NCBI Taxonomy" id="412755"/>
    <lineage>
        <taxon>unclassified sequences</taxon>
        <taxon>metagenomes</taxon>
        <taxon>ecological metagenomes</taxon>
    </lineage>
</organism>
<name>X0Y3Z9_9ZZZZ</name>
<accession>X0Y3Z9</accession>